<dbReference type="Pfam" id="PF00954">
    <property type="entry name" value="S_locus_glycop"/>
    <property type="match status" value="1"/>
</dbReference>
<evidence type="ECO:0000256" key="3">
    <source>
        <dbReference type="ARBA" id="ARBA00022729"/>
    </source>
</evidence>
<evidence type="ECO:0000259" key="11">
    <source>
        <dbReference type="PROSITE" id="PS50948"/>
    </source>
</evidence>
<evidence type="ECO:0000256" key="6">
    <source>
        <dbReference type="ARBA" id="ARBA00022840"/>
    </source>
</evidence>
<dbReference type="InterPro" id="IPR011009">
    <property type="entry name" value="Kinase-like_dom_sf"/>
</dbReference>
<dbReference type="Proteomes" id="UP001341840">
    <property type="component" value="Unassembled WGS sequence"/>
</dbReference>
<evidence type="ECO:0000259" key="10">
    <source>
        <dbReference type="PROSITE" id="PS50011"/>
    </source>
</evidence>
<dbReference type="SMART" id="SM00473">
    <property type="entry name" value="PAN_AP"/>
    <property type="match status" value="1"/>
</dbReference>
<dbReference type="SMART" id="SM00220">
    <property type="entry name" value="S_TKc"/>
    <property type="match status" value="1"/>
</dbReference>
<evidence type="ECO:0000256" key="9">
    <source>
        <dbReference type="SAM" id="SignalP"/>
    </source>
</evidence>
<reference evidence="12 13" key="1">
    <citation type="journal article" date="2023" name="Plants (Basel)">
        <title>Bridging the Gap: Combining Genomics and Transcriptomics Approaches to Understand Stylosanthes scabra, an Orphan Legume from the Brazilian Caatinga.</title>
        <authorList>
            <person name="Ferreira-Neto J.R.C."/>
            <person name="da Silva M.D."/>
            <person name="Binneck E."/>
            <person name="de Melo N.F."/>
            <person name="da Silva R.H."/>
            <person name="de Melo A.L.T.M."/>
            <person name="Pandolfi V."/>
            <person name="Bustamante F.O."/>
            <person name="Brasileiro-Vidal A.C."/>
            <person name="Benko-Iseppon A.M."/>
        </authorList>
    </citation>
    <scope>NUCLEOTIDE SEQUENCE [LARGE SCALE GENOMIC DNA]</scope>
    <source>
        <tissue evidence="12">Leaves</tissue>
    </source>
</reference>
<comment type="caution">
    <text evidence="12">The sequence shown here is derived from an EMBL/GenBank/DDBJ whole genome shotgun (WGS) entry which is preliminary data.</text>
</comment>
<evidence type="ECO:0000313" key="13">
    <source>
        <dbReference type="Proteomes" id="UP001341840"/>
    </source>
</evidence>
<keyword evidence="8" id="KW-0812">Transmembrane</keyword>
<keyword evidence="4" id="KW-0547">Nucleotide-binding</keyword>
<dbReference type="PANTHER" id="PTHR27002">
    <property type="entry name" value="RECEPTOR-LIKE SERINE/THREONINE-PROTEIN KINASE SD1-8"/>
    <property type="match status" value="1"/>
</dbReference>
<evidence type="ECO:0000256" key="5">
    <source>
        <dbReference type="ARBA" id="ARBA00022777"/>
    </source>
</evidence>
<dbReference type="PANTHER" id="PTHR27002:SF181">
    <property type="entry name" value="RECEPTOR-LIKE SERINE_THREONINE-PROTEIN KINASE"/>
    <property type="match status" value="1"/>
</dbReference>
<dbReference type="Gene3D" id="3.30.200.20">
    <property type="entry name" value="Phosphorylase Kinase, domain 1"/>
    <property type="match status" value="1"/>
</dbReference>
<feature type="signal peptide" evidence="9">
    <location>
        <begin position="1"/>
        <end position="30"/>
    </location>
</feature>
<feature type="domain" description="Protein kinase" evidence="10">
    <location>
        <begin position="265"/>
        <end position="541"/>
    </location>
</feature>
<evidence type="ECO:0000313" key="12">
    <source>
        <dbReference type="EMBL" id="MED6167513.1"/>
    </source>
</evidence>
<keyword evidence="5" id="KW-0418">Kinase</keyword>
<dbReference type="CDD" id="cd14066">
    <property type="entry name" value="STKc_IRAK"/>
    <property type="match status" value="1"/>
</dbReference>
<keyword evidence="1" id="KW-0723">Serine/threonine-protein kinase</keyword>
<evidence type="ECO:0000256" key="1">
    <source>
        <dbReference type="ARBA" id="ARBA00022527"/>
    </source>
</evidence>
<keyword evidence="8" id="KW-0472">Membrane</keyword>
<dbReference type="CDD" id="cd01098">
    <property type="entry name" value="PAN_AP_plant"/>
    <property type="match status" value="1"/>
</dbReference>
<keyword evidence="6" id="KW-0067">ATP-binding</keyword>
<keyword evidence="13" id="KW-1185">Reference proteome</keyword>
<dbReference type="InterPro" id="IPR000719">
    <property type="entry name" value="Prot_kinase_dom"/>
</dbReference>
<evidence type="ECO:0000256" key="4">
    <source>
        <dbReference type="ARBA" id="ARBA00022741"/>
    </source>
</evidence>
<evidence type="ECO:0000256" key="7">
    <source>
        <dbReference type="ARBA" id="ARBA00023157"/>
    </source>
</evidence>
<protein>
    <submittedName>
        <fullName evidence="12">Uncharacterized protein</fullName>
    </submittedName>
</protein>
<keyword evidence="2" id="KW-0808">Transferase</keyword>
<dbReference type="InterPro" id="IPR001245">
    <property type="entry name" value="Ser-Thr/Tyr_kinase_cat_dom"/>
</dbReference>
<dbReference type="PROSITE" id="PS00108">
    <property type="entry name" value="PROTEIN_KINASE_ST"/>
    <property type="match status" value="1"/>
</dbReference>
<dbReference type="Pfam" id="PF08276">
    <property type="entry name" value="PAN_2"/>
    <property type="match status" value="1"/>
</dbReference>
<dbReference type="Gene3D" id="1.10.510.10">
    <property type="entry name" value="Transferase(Phosphotransferase) domain 1"/>
    <property type="match status" value="1"/>
</dbReference>
<keyword evidence="3 9" id="KW-0732">Signal</keyword>
<evidence type="ECO:0000256" key="8">
    <source>
        <dbReference type="SAM" id="Phobius"/>
    </source>
</evidence>
<dbReference type="SUPFAM" id="SSF56112">
    <property type="entry name" value="Protein kinase-like (PK-like)"/>
    <property type="match status" value="1"/>
</dbReference>
<organism evidence="12 13">
    <name type="scientific">Stylosanthes scabra</name>
    <dbReference type="NCBI Taxonomy" id="79078"/>
    <lineage>
        <taxon>Eukaryota</taxon>
        <taxon>Viridiplantae</taxon>
        <taxon>Streptophyta</taxon>
        <taxon>Embryophyta</taxon>
        <taxon>Tracheophyta</taxon>
        <taxon>Spermatophyta</taxon>
        <taxon>Magnoliopsida</taxon>
        <taxon>eudicotyledons</taxon>
        <taxon>Gunneridae</taxon>
        <taxon>Pentapetalae</taxon>
        <taxon>rosids</taxon>
        <taxon>fabids</taxon>
        <taxon>Fabales</taxon>
        <taxon>Fabaceae</taxon>
        <taxon>Papilionoideae</taxon>
        <taxon>50 kb inversion clade</taxon>
        <taxon>dalbergioids sensu lato</taxon>
        <taxon>Dalbergieae</taxon>
        <taxon>Pterocarpus clade</taxon>
        <taxon>Stylosanthes</taxon>
    </lineage>
</organism>
<dbReference type="PROSITE" id="PS50948">
    <property type="entry name" value="PAN"/>
    <property type="match status" value="1"/>
</dbReference>
<dbReference type="EMBL" id="JASCZI010151041">
    <property type="protein sequence ID" value="MED6167513.1"/>
    <property type="molecule type" value="Genomic_DNA"/>
</dbReference>
<keyword evidence="7" id="KW-1015">Disulfide bond</keyword>
<keyword evidence="8" id="KW-1133">Transmembrane helix</keyword>
<accession>A0ABU6V5I8</accession>
<feature type="domain" description="Apple" evidence="11">
    <location>
        <begin position="97"/>
        <end position="172"/>
    </location>
</feature>
<feature type="transmembrane region" description="Helical" evidence="8">
    <location>
        <begin position="192"/>
        <end position="216"/>
    </location>
</feature>
<dbReference type="PROSITE" id="PS50011">
    <property type="entry name" value="PROTEIN_KINASE_DOM"/>
    <property type="match status" value="1"/>
</dbReference>
<gene>
    <name evidence="12" type="ORF">PIB30_003485</name>
</gene>
<dbReference type="InterPro" id="IPR000858">
    <property type="entry name" value="S_locus_glycoprot_dom"/>
</dbReference>
<dbReference type="InterPro" id="IPR008271">
    <property type="entry name" value="Ser/Thr_kinase_AS"/>
</dbReference>
<evidence type="ECO:0000256" key="2">
    <source>
        <dbReference type="ARBA" id="ARBA00022679"/>
    </source>
</evidence>
<sequence length="576" mass="63729">MEVLLSFIIINLHLLLLLVLPPFTYTSVSADSSSSSSSGLQNDTMCDYYGFCGANGNCDLTNPKYCECLDGFTPKDPTAYGSSDSRSGCVKNKAWNCSTDVFVRHSLLHEPNGTYSMFGGDQDCKAKCSSDCSCIAYAIIASGGGGCKLWSGNLFDVRFVNGRGQDLYIRTPASDQGKKDGGGGNQGRNEGLVVGIVVGSTIIVICGMIVASCHFLRKRTQSKEFGRARINEMVSHNTHTNNEQKEDLGLPLFDLARIAVATSNFSPDNKLGEGGFGPVYKGILDDGRQIAVKRLSSSSGQGLNEFKTEIKLIAKLQHRNLVKLLGCCIQEKEKMLIYEYMPNRSLDYFIFDQMQENVLDWPKRFNIVHGIARGLLYLHQDSRLRIIHRDLKASNVLLDSKLDPKISDFGLAKTFGGDQSNANTNRVVGTFGYMAPEYAVNGQFSVKSDVFSFGILLLEIISGKRNKKFYYANNDDSLYGHAWELWKQGRSLELVDETLKDSWNLSEVQRCIHIGLLCAQQYPHDRPTMSSVVLMLGSEFDLPKPEIPTFFIVEPFDASSSSTGKNDLSITDMEAR</sequence>
<dbReference type="Pfam" id="PF07714">
    <property type="entry name" value="PK_Tyr_Ser-Thr"/>
    <property type="match status" value="1"/>
</dbReference>
<proteinExistence type="predicted"/>
<feature type="chain" id="PRO_5046905920" evidence="9">
    <location>
        <begin position="31"/>
        <end position="576"/>
    </location>
</feature>
<dbReference type="InterPro" id="IPR003609">
    <property type="entry name" value="Pan_app"/>
</dbReference>
<name>A0ABU6V5I8_9FABA</name>